<reference evidence="2 3" key="1">
    <citation type="submission" date="2016-05" db="EMBL/GenBank/DDBJ databases">
        <title>Microbial solvent formation.</title>
        <authorList>
            <person name="Poehlein A."/>
            <person name="Montoya Solano J.D."/>
            <person name="Flitsch S."/>
            <person name="Krabben P."/>
            <person name="Duerre P."/>
            <person name="Daniel R."/>
        </authorList>
    </citation>
    <scope>NUCLEOTIDE SEQUENCE [LARGE SCALE GENOMIC DNA]</scope>
    <source>
        <strain evidence="2 3">L1-8</strain>
    </source>
</reference>
<dbReference type="EMBL" id="LZYZ01000007">
    <property type="protein sequence ID" value="OOM09441.1"/>
    <property type="molecule type" value="Genomic_DNA"/>
</dbReference>
<dbReference type="STRING" id="169679.CSACC_29340"/>
<accession>A0A1S8MZF5</accession>
<comment type="caution">
    <text evidence="2">The sequence shown here is derived from an EMBL/GenBank/DDBJ whole genome shotgun (WGS) entry which is preliminary data.</text>
</comment>
<dbReference type="Proteomes" id="UP000191154">
    <property type="component" value="Unassembled WGS sequence"/>
</dbReference>
<sequence length="229" mass="27549">MFDNCNLNLEVKNKNREERKTIIVRYSPHDYLPSDEEYFYNIFDNIEGIIYSWHDLEECYDNKLTHVFVINKSNEDKLINVIKETLLGLYEDGEDDGEIIKIAQYCEDYIDFSIEEIDGELFEIERNDMSIYIPNIDRNVDYDDDIEKLMEEILDEYTTLKCNYTDVIVDVIYFLEESEYNGYMDLQREIYSIENELEEIDKAMDKDKESRKEELLDRFMQIYDMIGGE</sequence>
<dbReference type="RefSeq" id="WP_077866747.1">
    <property type="nucleotide sequence ID" value="NZ_LZYZ01000007.1"/>
</dbReference>
<keyword evidence="1" id="KW-0175">Coiled coil</keyword>
<protein>
    <submittedName>
        <fullName evidence="2">Uncharacterized protein</fullName>
    </submittedName>
</protein>
<gene>
    <name evidence="2" type="ORF">CLOSAC_37220</name>
</gene>
<proteinExistence type="predicted"/>
<evidence type="ECO:0000313" key="2">
    <source>
        <dbReference type="EMBL" id="OOM09441.1"/>
    </source>
</evidence>
<feature type="coiled-coil region" evidence="1">
    <location>
        <begin position="183"/>
        <end position="213"/>
    </location>
</feature>
<name>A0A1S8MZF5_CLOSA</name>
<evidence type="ECO:0000313" key="3">
    <source>
        <dbReference type="Proteomes" id="UP000191154"/>
    </source>
</evidence>
<organism evidence="2 3">
    <name type="scientific">Clostridium saccharobutylicum</name>
    <dbReference type="NCBI Taxonomy" id="169679"/>
    <lineage>
        <taxon>Bacteria</taxon>
        <taxon>Bacillati</taxon>
        <taxon>Bacillota</taxon>
        <taxon>Clostridia</taxon>
        <taxon>Eubacteriales</taxon>
        <taxon>Clostridiaceae</taxon>
        <taxon>Clostridium</taxon>
    </lineage>
</organism>
<dbReference type="AlphaFoldDB" id="A0A1S8MZF5"/>
<evidence type="ECO:0000256" key="1">
    <source>
        <dbReference type="SAM" id="Coils"/>
    </source>
</evidence>